<sequence length="499" mass="55243">MNTPWLKNTEETYYPPLKEDLNADVCVVGGGITGITTAYLLQEAGRRVILLEANKIATGVTGHTSGHLTSFLDAHYHNVISSFGELKAIQLLYATLLARETVEFLMANNAIVADYERVPAYYYATNDDQVNHLKKERNAMDQLGAITKDADLTDIPFKCKKAFRIDNQATLNAAGFVKGLTKAFVEKGGQIFEQTRVVNFKEEGEQIRVKTEEGSSVKAKYIVQATHIPINENPLQLELKNHNSYVMAGESGEDVAKGLFYDFAEPYHYTRNYEENGKSMFIVGGFDQKTGEKLSDQNQMDKLRNFALENLNIKEMNYSWCSTLFTSPDGLPLIGKDPIHKNSFIATGFAGDGLTYSIISAILNTALITKGSHNWEELFDPKRLSPSTLKTAVNKGVTTIKHLVADKFGISETTTDDMKPNSAKVIHKDGENVAVYKDENGELHTVSALCTHMGCVVHFNNVAKTWDCGCHGSRFGIDGKVLAGPATEKLESINIFKEQ</sequence>
<dbReference type="PROSITE" id="PS51296">
    <property type="entry name" value="RIESKE"/>
    <property type="match status" value="1"/>
</dbReference>
<evidence type="ECO:0000259" key="6">
    <source>
        <dbReference type="PROSITE" id="PS51296"/>
    </source>
</evidence>
<dbReference type="InterPro" id="IPR036922">
    <property type="entry name" value="Rieske_2Fe-2S_sf"/>
</dbReference>
<keyword evidence="1" id="KW-0001">2Fe-2S</keyword>
<dbReference type="STRING" id="926562.Oweho_1111"/>
<dbReference type="KEGG" id="oho:Oweho_1111"/>
<dbReference type="SUPFAM" id="SSF51905">
    <property type="entry name" value="FAD/NAD(P)-binding domain"/>
    <property type="match status" value="1"/>
</dbReference>
<dbReference type="GO" id="GO:0005737">
    <property type="term" value="C:cytoplasm"/>
    <property type="evidence" value="ECO:0007669"/>
    <property type="project" value="TreeGrafter"/>
</dbReference>
<keyword evidence="2" id="KW-0479">Metal-binding</keyword>
<dbReference type="GO" id="GO:0016020">
    <property type="term" value="C:membrane"/>
    <property type="evidence" value="ECO:0007669"/>
    <property type="project" value="InterPro"/>
</dbReference>
<gene>
    <name evidence="7" type="ordered locus">Oweho_1111</name>
</gene>
<dbReference type="Pfam" id="PF01266">
    <property type="entry name" value="DAO"/>
    <property type="match status" value="1"/>
</dbReference>
<dbReference type="FunFam" id="2.102.10.10:FF:000014">
    <property type="entry name" value="Oxidoreductase, FAD dependent"/>
    <property type="match status" value="1"/>
</dbReference>
<dbReference type="CDD" id="cd03477">
    <property type="entry name" value="Rieske_YhfW_C"/>
    <property type="match status" value="1"/>
</dbReference>
<dbReference type="InterPro" id="IPR005805">
    <property type="entry name" value="Rieske_Fe-S_prot_C"/>
</dbReference>
<dbReference type="GO" id="GO:0046872">
    <property type="term" value="F:metal ion binding"/>
    <property type="evidence" value="ECO:0007669"/>
    <property type="project" value="UniProtKB-KW"/>
</dbReference>
<keyword evidence="3" id="KW-0408">Iron</keyword>
<dbReference type="HOGENOM" id="CLU_007884_15_1_10"/>
<evidence type="ECO:0000256" key="2">
    <source>
        <dbReference type="ARBA" id="ARBA00022723"/>
    </source>
</evidence>
<organism evidence="7 8">
    <name type="scientific">Owenweeksia hongkongensis (strain DSM 17368 / CIP 108786 / JCM 12287 / NRRL B-23963 / UST20020801)</name>
    <dbReference type="NCBI Taxonomy" id="926562"/>
    <lineage>
        <taxon>Bacteria</taxon>
        <taxon>Pseudomonadati</taxon>
        <taxon>Bacteroidota</taxon>
        <taxon>Flavobacteriia</taxon>
        <taxon>Flavobacteriales</taxon>
        <taxon>Owenweeksiaceae</taxon>
        <taxon>Owenweeksia</taxon>
    </lineage>
</organism>
<dbReference type="OrthoDB" id="9767869at2"/>
<evidence type="ECO:0000256" key="1">
    <source>
        <dbReference type="ARBA" id="ARBA00022714"/>
    </source>
</evidence>
<dbReference type="SUPFAM" id="SSF50022">
    <property type="entry name" value="ISP domain"/>
    <property type="match status" value="1"/>
</dbReference>
<dbReference type="Gene3D" id="2.102.10.10">
    <property type="entry name" value="Rieske [2Fe-2S] iron-sulphur domain"/>
    <property type="match status" value="1"/>
</dbReference>
<dbReference type="GO" id="GO:0051537">
    <property type="term" value="F:2 iron, 2 sulfur cluster binding"/>
    <property type="evidence" value="ECO:0007669"/>
    <property type="project" value="UniProtKB-KW"/>
</dbReference>
<protein>
    <submittedName>
        <fullName evidence="7">Glycine/D-amino acid oxidase, deaminating</fullName>
    </submittedName>
</protein>
<accession>G8R4M8</accession>
<dbReference type="PANTHER" id="PTHR13847">
    <property type="entry name" value="SARCOSINE DEHYDROGENASE-RELATED"/>
    <property type="match status" value="1"/>
</dbReference>
<dbReference type="Proteomes" id="UP000005631">
    <property type="component" value="Chromosome"/>
</dbReference>
<keyword evidence="5" id="KW-1015">Disulfide bond</keyword>
<dbReference type="Gene3D" id="3.30.9.10">
    <property type="entry name" value="D-Amino Acid Oxidase, subunit A, domain 2"/>
    <property type="match status" value="1"/>
</dbReference>
<evidence type="ECO:0000313" key="8">
    <source>
        <dbReference type="Proteomes" id="UP000005631"/>
    </source>
</evidence>
<dbReference type="RefSeq" id="WP_014201477.1">
    <property type="nucleotide sequence ID" value="NC_016599.1"/>
</dbReference>
<dbReference type="Pfam" id="PF00355">
    <property type="entry name" value="Rieske"/>
    <property type="match status" value="1"/>
</dbReference>
<evidence type="ECO:0000256" key="4">
    <source>
        <dbReference type="ARBA" id="ARBA00023014"/>
    </source>
</evidence>
<dbReference type="eggNOG" id="COG0665">
    <property type="taxonomic scope" value="Bacteria"/>
</dbReference>
<dbReference type="InterPro" id="IPR017941">
    <property type="entry name" value="Rieske_2Fe-2S"/>
</dbReference>
<dbReference type="Gene3D" id="3.50.50.60">
    <property type="entry name" value="FAD/NAD(P)-binding domain"/>
    <property type="match status" value="1"/>
</dbReference>
<keyword evidence="8" id="KW-1185">Reference proteome</keyword>
<evidence type="ECO:0000256" key="5">
    <source>
        <dbReference type="ARBA" id="ARBA00023157"/>
    </source>
</evidence>
<dbReference type="EMBL" id="CP003156">
    <property type="protein sequence ID" value="AEV32117.1"/>
    <property type="molecule type" value="Genomic_DNA"/>
</dbReference>
<evidence type="ECO:0000313" key="7">
    <source>
        <dbReference type="EMBL" id="AEV32117.1"/>
    </source>
</evidence>
<dbReference type="eggNOG" id="COG0723">
    <property type="taxonomic scope" value="Bacteria"/>
</dbReference>
<dbReference type="PRINTS" id="PR00162">
    <property type="entry name" value="RIESKE"/>
</dbReference>
<feature type="domain" description="Rieske" evidence="6">
    <location>
        <begin position="410"/>
        <end position="499"/>
    </location>
</feature>
<dbReference type="PANTHER" id="PTHR13847:SF281">
    <property type="entry name" value="FAD DEPENDENT OXIDOREDUCTASE DOMAIN-CONTAINING PROTEIN"/>
    <property type="match status" value="1"/>
</dbReference>
<name>G8R4M8_OWEHD</name>
<reference evidence="7 8" key="1">
    <citation type="journal article" date="2012" name="Stand. Genomic Sci.">
        <title>Genome sequence of the orange-pigmented seawater bacterium Owenweeksia hongkongensis type strain (UST20020801(T)).</title>
        <authorList>
            <person name="Riedel T."/>
            <person name="Held B."/>
            <person name="Nolan M."/>
            <person name="Lucas S."/>
            <person name="Lapidus A."/>
            <person name="Tice H."/>
            <person name="Del Rio T.G."/>
            <person name="Cheng J.F."/>
            <person name="Han C."/>
            <person name="Tapia R."/>
            <person name="Goodwin L.A."/>
            <person name="Pitluck S."/>
            <person name="Liolios K."/>
            <person name="Mavromatis K."/>
            <person name="Pagani I."/>
            <person name="Ivanova N."/>
            <person name="Mikhailova N."/>
            <person name="Pati A."/>
            <person name="Chen A."/>
            <person name="Palaniappan K."/>
            <person name="Rohde M."/>
            <person name="Tindall B.J."/>
            <person name="Detter J.C."/>
            <person name="Goker M."/>
            <person name="Woyke T."/>
            <person name="Bristow J."/>
            <person name="Eisen J.A."/>
            <person name="Markowitz V."/>
            <person name="Hugenholtz P."/>
            <person name="Klenk H.P."/>
            <person name="Kyrpides N.C."/>
        </authorList>
    </citation>
    <scope>NUCLEOTIDE SEQUENCE</scope>
    <source>
        <strain evidence="8">DSM 17368 / JCM 12287 / NRRL B-23963</strain>
    </source>
</reference>
<dbReference type="AlphaFoldDB" id="G8R4M8"/>
<evidence type="ECO:0000256" key="3">
    <source>
        <dbReference type="ARBA" id="ARBA00023004"/>
    </source>
</evidence>
<keyword evidence="4" id="KW-0411">Iron-sulfur</keyword>
<proteinExistence type="predicted"/>
<dbReference type="InterPro" id="IPR006076">
    <property type="entry name" value="FAD-dep_OxRdtase"/>
</dbReference>
<dbReference type="InterPro" id="IPR036188">
    <property type="entry name" value="FAD/NAD-bd_sf"/>
</dbReference>
<dbReference type="InterPro" id="IPR038010">
    <property type="entry name" value="YhfW_C"/>
</dbReference>